<feature type="compositionally biased region" description="Basic and acidic residues" evidence="6">
    <location>
        <begin position="252"/>
        <end position="261"/>
    </location>
</feature>
<organism evidence="7 8">
    <name type="scientific">Bos mutus grunniens</name>
    <name type="common">Wild yak</name>
    <name type="synonym">Bos grunniens</name>
    <dbReference type="NCBI Taxonomy" id="30521"/>
    <lineage>
        <taxon>Eukaryota</taxon>
        <taxon>Metazoa</taxon>
        <taxon>Chordata</taxon>
        <taxon>Craniata</taxon>
        <taxon>Vertebrata</taxon>
        <taxon>Euteleostomi</taxon>
        <taxon>Mammalia</taxon>
        <taxon>Eutheria</taxon>
        <taxon>Laurasiatheria</taxon>
        <taxon>Artiodactyla</taxon>
        <taxon>Ruminantia</taxon>
        <taxon>Pecora</taxon>
        <taxon>Bovidae</taxon>
        <taxon>Bovinae</taxon>
        <taxon>Bos</taxon>
    </lineage>
</organism>
<dbReference type="InterPro" id="IPR036600">
    <property type="entry name" value="PAH_sf"/>
</dbReference>
<dbReference type="InterPro" id="IPR039774">
    <property type="entry name" value="Sin3-like"/>
</dbReference>
<feature type="region of interest" description="Disordered" evidence="6">
    <location>
        <begin position="242"/>
        <end position="272"/>
    </location>
</feature>
<gene>
    <name evidence="7" type="primary">SIN3B</name>
</gene>
<accession>A0A8B9XR63</accession>
<dbReference type="FunFam" id="1.20.1160.11:FF:000001">
    <property type="entry name" value="Paired amphipathic helix protein Sin3"/>
    <property type="match status" value="1"/>
</dbReference>
<keyword evidence="2" id="KW-0597">Phosphoprotein</keyword>
<dbReference type="AlphaFoldDB" id="A0A8B9XR63"/>
<dbReference type="PANTHER" id="PTHR12346">
    <property type="entry name" value="SIN3B-RELATED"/>
    <property type="match status" value="1"/>
</dbReference>
<feature type="compositionally biased region" description="Gly residues" evidence="6">
    <location>
        <begin position="1"/>
        <end position="17"/>
    </location>
</feature>
<reference evidence="7" key="3">
    <citation type="submission" date="2025-09" db="UniProtKB">
        <authorList>
            <consortium name="Ensembl"/>
        </authorList>
    </citation>
    <scope>IDENTIFICATION</scope>
</reference>
<dbReference type="GO" id="GO:0000122">
    <property type="term" value="P:negative regulation of transcription by RNA polymerase II"/>
    <property type="evidence" value="ECO:0007669"/>
    <property type="project" value="TreeGrafter"/>
</dbReference>
<name>A0A8B9XR63_BOSMU</name>
<reference evidence="7" key="2">
    <citation type="submission" date="2025-08" db="UniProtKB">
        <authorList>
            <consortium name="Ensembl"/>
        </authorList>
    </citation>
    <scope>IDENTIFICATION</scope>
</reference>
<proteinExistence type="predicted"/>
<dbReference type="Proteomes" id="UP000694520">
    <property type="component" value="Chromosome 8"/>
</dbReference>
<evidence type="ECO:0000256" key="2">
    <source>
        <dbReference type="ARBA" id="ARBA00022553"/>
    </source>
</evidence>
<dbReference type="Pfam" id="PF02671">
    <property type="entry name" value="PAH"/>
    <property type="match status" value="2"/>
</dbReference>
<dbReference type="FunFam" id="1.20.1160.11:FF:000005">
    <property type="entry name" value="SIN3 transcription regulator family member B"/>
    <property type="match status" value="1"/>
</dbReference>
<dbReference type="SUPFAM" id="SSF47762">
    <property type="entry name" value="PAH2 domain"/>
    <property type="match status" value="2"/>
</dbReference>
<feature type="region of interest" description="Disordered" evidence="6">
    <location>
        <begin position="1"/>
        <end position="31"/>
    </location>
</feature>
<dbReference type="GO" id="GO:0070822">
    <property type="term" value="C:Sin3-type complex"/>
    <property type="evidence" value="ECO:0007669"/>
    <property type="project" value="TreeGrafter"/>
</dbReference>
<evidence type="ECO:0000256" key="6">
    <source>
        <dbReference type="SAM" id="MobiDB-lite"/>
    </source>
</evidence>
<evidence type="ECO:0000256" key="3">
    <source>
        <dbReference type="ARBA" id="ARBA00022843"/>
    </source>
</evidence>
<keyword evidence="8" id="KW-1185">Reference proteome</keyword>
<sequence length="309" mass="34429">MAHAGGGGGVGPAGRGLSGARWGRSGSGGHEKLPVHVEDALTYLDQVKIRFGSDPATYNGFLEIMKEFKSQSIDTPGVIRRVSQLFHEHPDLIVGFNAFLPLGYRIDIPKNGKLNIQSPLSSQENSHSHSDCAESVKQQTLYKEDKPQVPLESDSVEFNNAISYVNKIKTRFLDHPEIYRSFLEILHTYQKEQLSTKGRPFRGMSEEEVFTEVANLFRGQEDLLSEFGQFLPEAKRSLFTGNGPCEMNSVQKSEHEKNLEHSKKRSRPSLLRPVSAPAKVTVSCAPRHVWTLSSMAFFVDGLGSSMRRP</sequence>
<protein>
    <submittedName>
        <fullName evidence="7">SIN3 transcription regulator family member B</fullName>
    </submittedName>
</protein>
<dbReference type="GO" id="GO:0003714">
    <property type="term" value="F:transcription corepressor activity"/>
    <property type="evidence" value="ECO:0007669"/>
    <property type="project" value="InterPro"/>
</dbReference>
<comment type="subcellular location">
    <subcellularLocation>
        <location evidence="1 5">Nucleus</location>
    </subcellularLocation>
</comment>
<dbReference type="GeneTree" id="ENSGT00940000159560"/>
<keyword evidence="3" id="KW-0832">Ubl conjugation</keyword>
<evidence type="ECO:0000313" key="7">
    <source>
        <dbReference type="Ensembl" id="ENSBGRP00000026407.1"/>
    </source>
</evidence>
<evidence type="ECO:0000256" key="4">
    <source>
        <dbReference type="ARBA" id="ARBA00023242"/>
    </source>
</evidence>
<evidence type="ECO:0000313" key="8">
    <source>
        <dbReference type="Proteomes" id="UP000694520"/>
    </source>
</evidence>
<dbReference type="Gene3D" id="1.20.1160.11">
    <property type="entry name" value="Paired amphipathic helix"/>
    <property type="match status" value="2"/>
</dbReference>
<evidence type="ECO:0000256" key="1">
    <source>
        <dbReference type="ARBA" id="ARBA00004123"/>
    </source>
</evidence>
<evidence type="ECO:0000256" key="5">
    <source>
        <dbReference type="PROSITE-ProRule" id="PRU00810"/>
    </source>
</evidence>
<dbReference type="PROSITE" id="PS51477">
    <property type="entry name" value="PAH"/>
    <property type="match status" value="2"/>
</dbReference>
<keyword evidence="4 5" id="KW-0539">Nucleus</keyword>
<reference evidence="7" key="1">
    <citation type="submission" date="2019-05" db="EMBL/GenBank/DDBJ databases">
        <authorList>
            <person name="Zhang S."/>
            <person name="Liu J."/>
        </authorList>
    </citation>
    <scope>NUCLEOTIDE SEQUENCE [LARGE SCALE GENOMIC DNA]</scope>
</reference>
<dbReference type="InterPro" id="IPR003822">
    <property type="entry name" value="PAH"/>
</dbReference>
<dbReference type="PANTHER" id="PTHR12346:SF1">
    <property type="entry name" value="PAIRED AMPHIPATHIC HELIX PROTEIN SIN3B"/>
    <property type="match status" value="1"/>
</dbReference>
<dbReference type="Ensembl" id="ENSBGRT00000030479.1">
    <property type="protein sequence ID" value="ENSBGRP00000026407.1"/>
    <property type="gene ID" value="ENSBGRG00000016151.1"/>
</dbReference>